<evidence type="ECO:0000256" key="2">
    <source>
        <dbReference type="ARBA" id="ARBA00022692"/>
    </source>
</evidence>
<evidence type="ECO:0000259" key="6">
    <source>
        <dbReference type="Pfam" id="PF26616"/>
    </source>
</evidence>
<dbReference type="Gene3D" id="1.20.58.340">
    <property type="entry name" value="Magnesium transport protein CorA, transmembrane region"/>
    <property type="match status" value="1"/>
</dbReference>
<evidence type="ECO:0000256" key="4">
    <source>
        <dbReference type="ARBA" id="ARBA00023136"/>
    </source>
</evidence>
<dbReference type="AlphaFoldDB" id="A0A6A6XNX6"/>
<proteinExistence type="predicted"/>
<evidence type="ECO:0000256" key="5">
    <source>
        <dbReference type="SAM" id="Phobius"/>
    </source>
</evidence>
<organism evidence="7 8">
    <name type="scientific">Melanomma pulvis-pyrius CBS 109.77</name>
    <dbReference type="NCBI Taxonomy" id="1314802"/>
    <lineage>
        <taxon>Eukaryota</taxon>
        <taxon>Fungi</taxon>
        <taxon>Dikarya</taxon>
        <taxon>Ascomycota</taxon>
        <taxon>Pezizomycotina</taxon>
        <taxon>Dothideomycetes</taxon>
        <taxon>Pleosporomycetidae</taxon>
        <taxon>Pleosporales</taxon>
        <taxon>Melanommataceae</taxon>
        <taxon>Melanomma</taxon>
    </lineage>
</organism>
<gene>
    <name evidence="7" type="ORF">K505DRAFT_372056</name>
</gene>
<evidence type="ECO:0000313" key="8">
    <source>
        <dbReference type="Proteomes" id="UP000799757"/>
    </source>
</evidence>
<sequence>MMEAVVDHHDIFPQIFSLMSCFKDRSVQTDDGYCSPVNSRYRDRSSEICYSIKYAEFKEAQRHWVIRQTGVYHQYRAYSKQSIWIIISPVPASLLERRIKDSMQRLVERVHIATNPLALHAFVISTYFSNWKDYCGHYELTLEQLYSDAATTELESTLQVTHESLQQVGSLTKRFSPLRAIFISFGLVLQTLEEMNNSRIFNTQQDQNVSAVLSNLRNEASTYLENSKFILETAKNVRHQISQTLNLKNQDVMQKQSDSLVGIAISSARDSVAIRIITILTLGYLPFTFVATVMGMNFFAMDPSTHHVMVSPQFWIYFCLSIPMTALTILLWRRNTQKAMFGKEGKRSSVDAEKLVGSERN</sequence>
<keyword evidence="3 5" id="KW-1133">Transmembrane helix</keyword>
<dbReference type="InterPro" id="IPR045863">
    <property type="entry name" value="CorA_TM1_TM2"/>
</dbReference>
<reference evidence="7" key="1">
    <citation type="journal article" date="2020" name="Stud. Mycol.">
        <title>101 Dothideomycetes genomes: a test case for predicting lifestyles and emergence of pathogens.</title>
        <authorList>
            <person name="Haridas S."/>
            <person name="Albert R."/>
            <person name="Binder M."/>
            <person name="Bloem J."/>
            <person name="Labutti K."/>
            <person name="Salamov A."/>
            <person name="Andreopoulos B."/>
            <person name="Baker S."/>
            <person name="Barry K."/>
            <person name="Bills G."/>
            <person name="Bluhm B."/>
            <person name="Cannon C."/>
            <person name="Castanera R."/>
            <person name="Culley D."/>
            <person name="Daum C."/>
            <person name="Ezra D."/>
            <person name="Gonzalez J."/>
            <person name="Henrissat B."/>
            <person name="Kuo A."/>
            <person name="Liang C."/>
            <person name="Lipzen A."/>
            <person name="Lutzoni F."/>
            <person name="Magnuson J."/>
            <person name="Mondo S."/>
            <person name="Nolan M."/>
            <person name="Ohm R."/>
            <person name="Pangilinan J."/>
            <person name="Park H.-J."/>
            <person name="Ramirez L."/>
            <person name="Alfaro M."/>
            <person name="Sun H."/>
            <person name="Tritt A."/>
            <person name="Yoshinaga Y."/>
            <person name="Zwiers L.-H."/>
            <person name="Turgeon B."/>
            <person name="Goodwin S."/>
            <person name="Spatafora J."/>
            <person name="Crous P."/>
            <person name="Grigoriev I."/>
        </authorList>
    </citation>
    <scope>NUCLEOTIDE SEQUENCE</scope>
    <source>
        <strain evidence="7">CBS 109.77</strain>
    </source>
</reference>
<feature type="transmembrane region" description="Helical" evidence="5">
    <location>
        <begin position="272"/>
        <end position="294"/>
    </location>
</feature>
<dbReference type="SUPFAM" id="SSF144083">
    <property type="entry name" value="Magnesium transport protein CorA, transmembrane region"/>
    <property type="match status" value="1"/>
</dbReference>
<dbReference type="InterPro" id="IPR058257">
    <property type="entry name" value="CorA-like_dom"/>
</dbReference>
<feature type="domain" description="CorA-like transporter" evidence="6">
    <location>
        <begin position="43"/>
        <end position="144"/>
    </location>
</feature>
<dbReference type="GO" id="GO:0016020">
    <property type="term" value="C:membrane"/>
    <property type="evidence" value="ECO:0007669"/>
    <property type="project" value="UniProtKB-SubCell"/>
</dbReference>
<dbReference type="Proteomes" id="UP000799757">
    <property type="component" value="Unassembled WGS sequence"/>
</dbReference>
<dbReference type="OrthoDB" id="5396681at2759"/>
<dbReference type="Pfam" id="PF26616">
    <property type="entry name" value="CorA-like"/>
    <property type="match status" value="1"/>
</dbReference>
<accession>A0A6A6XNX6</accession>
<comment type="subcellular location">
    <subcellularLocation>
        <location evidence="1">Membrane</location>
        <topology evidence="1">Multi-pass membrane protein</topology>
    </subcellularLocation>
</comment>
<name>A0A6A6XNX6_9PLEO</name>
<keyword evidence="4 5" id="KW-0472">Membrane</keyword>
<evidence type="ECO:0000256" key="3">
    <source>
        <dbReference type="ARBA" id="ARBA00022989"/>
    </source>
</evidence>
<dbReference type="EMBL" id="MU001794">
    <property type="protein sequence ID" value="KAF2797954.1"/>
    <property type="molecule type" value="Genomic_DNA"/>
</dbReference>
<keyword evidence="8" id="KW-1185">Reference proteome</keyword>
<evidence type="ECO:0000256" key="1">
    <source>
        <dbReference type="ARBA" id="ARBA00004141"/>
    </source>
</evidence>
<evidence type="ECO:0000313" key="7">
    <source>
        <dbReference type="EMBL" id="KAF2797954.1"/>
    </source>
</evidence>
<feature type="transmembrane region" description="Helical" evidence="5">
    <location>
        <begin position="314"/>
        <end position="332"/>
    </location>
</feature>
<protein>
    <recommendedName>
        <fullName evidence="6">CorA-like transporter domain-containing protein</fullName>
    </recommendedName>
</protein>
<keyword evidence="2 5" id="KW-0812">Transmembrane</keyword>